<evidence type="ECO:0000313" key="6">
    <source>
        <dbReference type="EMBL" id="SBT75704.1"/>
    </source>
</evidence>
<evidence type="ECO:0000313" key="7">
    <source>
        <dbReference type="Proteomes" id="UP000243200"/>
    </source>
</evidence>
<dbReference type="Gene3D" id="3.30.1360.40">
    <property type="match status" value="1"/>
</dbReference>
<keyword evidence="2" id="KW-0648">Protein biosynthesis</keyword>
<keyword evidence="4" id="KW-1133">Transmembrane helix</keyword>
<dbReference type="GO" id="GO:0006412">
    <property type="term" value="P:translation"/>
    <property type="evidence" value="ECO:0007669"/>
    <property type="project" value="UniProtKB-KW"/>
</dbReference>
<dbReference type="Pfam" id="PF01765">
    <property type="entry name" value="RRF"/>
    <property type="match status" value="1"/>
</dbReference>
<evidence type="ECO:0000259" key="5">
    <source>
        <dbReference type="Pfam" id="PF01765"/>
    </source>
</evidence>
<dbReference type="VEuPathDB" id="PlasmoDB:PocGH01_04021400"/>
<dbReference type="GO" id="GO:0005739">
    <property type="term" value="C:mitochondrion"/>
    <property type="evidence" value="ECO:0007669"/>
    <property type="project" value="TreeGrafter"/>
</dbReference>
<dbReference type="PANTHER" id="PTHR20982:SF3">
    <property type="entry name" value="MITOCHONDRIAL RIBOSOME RECYCLING FACTOR PSEUDO 1"/>
    <property type="match status" value="1"/>
</dbReference>
<evidence type="ECO:0000256" key="2">
    <source>
        <dbReference type="ARBA" id="ARBA00022917"/>
    </source>
</evidence>
<feature type="region of interest" description="Disordered" evidence="3">
    <location>
        <begin position="210"/>
        <end position="229"/>
    </location>
</feature>
<dbReference type="VEuPathDB" id="PlasmoDB:POWCR01_040017100"/>
<feature type="region of interest" description="Disordered" evidence="3">
    <location>
        <begin position="267"/>
        <end position="307"/>
    </location>
</feature>
<sequence>MLHFCYVVVGQRLVPNKSQKGLKVHIPPPYHKKTKWCSNIKAKVKAKEKAKTKAKAKAKAKAKEKAKEKAKRMFFLLCFCLLSVFLLSNMATVSYSYCNAFIINSKCKRATHLFSGDSDVKREPLTGWKRKYTSSNSKTKGGDYFSLHAHKKKKGKKADAVEKMLKRKITTVREPNLNANEGNNYSGVDNNHSVRKEYGEEHIGIANVPFEKGKNKNDKNKKGIAKEGKQNNSFTLKNYEIRKNVASELVRTEEDLEQNAKKNAKNIFSNALQNDEDITDASSDEETAEETAEEAAEETAEEVTEEDLHNLSLTCEDKMNSVYNYIKNESYRFNLNNVSSVMFEDEKIKINERMYKIKHICHIKKKESLYTITPYDPYFVHFIYIHLKKEYTEIDVYIKNNSVYILIPPISENLKKELLIKIKNKIENSKITLRNIRKNILCKLDIIKKKISKDIYFKQKNYIQSLHDKTRKKIEQIFTELN</sequence>
<evidence type="ECO:0000256" key="4">
    <source>
        <dbReference type="SAM" id="Phobius"/>
    </source>
</evidence>
<dbReference type="EMBL" id="LT594508">
    <property type="protein sequence ID" value="SBT75704.1"/>
    <property type="molecule type" value="Genomic_DNA"/>
</dbReference>
<keyword evidence="4" id="KW-0472">Membrane</keyword>
<keyword evidence="4" id="KW-0812">Transmembrane</keyword>
<accession>A0A1C3KNV4</accession>
<organism evidence="6 7">
    <name type="scientific">Plasmodium ovale</name>
    <name type="common">malaria parasite P. ovale</name>
    <dbReference type="NCBI Taxonomy" id="36330"/>
    <lineage>
        <taxon>Eukaryota</taxon>
        <taxon>Sar</taxon>
        <taxon>Alveolata</taxon>
        <taxon>Apicomplexa</taxon>
        <taxon>Aconoidasida</taxon>
        <taxon>Haemosporida</taxon>
        <taxon>Plasmodiidae</taxon>
        <taxon>Plasmodium</taxon>
        <taxon>Plasmodium (Plasmodium)</taxon>
    </lineage>
</organism>
<feature type="compositionally biased region" description="Acidic residues" evidence="3">
    <location>
        <begin position="274"/>
        <end position="305"/>
    </location>
</feature>
<dbReference type="InterPro" id="IPR036191">
    <property type="entry name" value="RRF_sf"/>
</dbReference>
<evidence type="ECO:0000256" key="3">
    <source>
        <dbReference type="SAM" id="MobiDB-lite"/>
    </source>
</evidence>
<dbReference type="OrthoDB" id="372654at2759"/>
<dbReference type="SUPFAM" id="SSF55194">
    <property type="entry name" value="Ribosome recycling factor, RRF"/>
    <property type="match status" value="1"/>
</dbReference>
<dbReference type="Gene3D" id="1.10.132.20">
    <property type="entry name" value="Ribosome-recycling factor"/>
    <property type="match status" value="1"/>
</dbReference>
<proteinExistence type="inferred from homology"/>
<evidence type="ECO:0000256" key="1">
    <source>
        <dbReference type="ARBA" id="ARBA00005912"/>
    </source>
</evidence>
<dbReference type="PANTHER" id="PTHR20982">
    <property type="entry name" value="RIBOSOME RECYCLING FACTOR"/>
    <property type="match status" value="1"/>
</dbReference>
<protein>
    <submittedName>
        <fullName evidence="6">Ribosome-recycling factor, putative</fullName>
    </submittedName>
</protein>
<dbReference type="InterPro" id="IPR023584">
    <property type="entry name" value="Ribosome_recyc_fac_dom"/>
</dbReference>
<gene>
    <name evidence="6" type="primary">RRF1</name>
    <name evidence="6" type="ORF">POWCR01_040017100</name>
</gene>
<name>A0A1C3KNV4_PLAOA</name>
<dbReference type="InterPro" id="IPR002661">
    <property type="entry name" value="Ribosome_recyc_fac"/>
</dbReference>
<feature type="domain" description="Ribosome recycling factor" evidence="5">
    <location>
        <begin position="331"/>
        <end position="480"/>
    </location>
</feature>
<dbReference type="Proteomes" id="UP000243200">
    <property type="component" value="Chromosome 4"/>
</dbReference>
<reference evidence="6 7" key="1">
    <citation type="submission" date="2016-06" db="EMBL/GenBank/DDBJ databases">
        <authorList>
            <consortium name="Pathogen Informatics"/>
        </authorList>
    </citation>
    <scope>NUCLEOTIDE SEQUENCE [LARGE SCALE GENOMIC DNA]</scope>
    <source>
        <strain evidence="6">PowCR01</strain>
    </source>
</reference>
<comment type="similarity">
    <text evidence="1">Belongs to the RRF family.</text>
</comment>
<feature type="compositionally biased region" description="Basic and acidic residues" evidence="3">
    <location>
        <begin position="211"/>
        <end position="229"/>
    </location>
</feature>
<feature type="transmembrane region" description="Helical" evidence="4">
    <location>
        <begin position="73"/>
        <end position="97"/>
    </location>
</feature>
<dbReference type="AlphaFoldDB" id="A0A1C3KNV4"/>
<dbReference type="GO" id="GO:0043023">
    <property type="term" value="F:ribosomal large subunit binding"/>
    <property type="evidence" value="ECO:0007669"/>
    <property type="project" value="TreeGrafter"/>
</dbReference>